<comment type="caution">
    <text evidence="1">The sequence shown here is derived from an EMBL/GenBank/DDBJ whole genome shotgun (WGS) entry which is preliminary data.</text>
</comment>
<sequence length="152" mass="17041">MSTFNYSYTIGFPKDTKITMTQAFEALRIKCREPMKFVPVMVGCEVIEESLTYIKRSITLNTGEGVIEEVYLYTPSLVTFKSNMGTYITNILSEDVNGDLYLTFTFSMPIRSVVAGSEEETAEKESVRELAAGTAEKSLRSILEMLDEGLLN</sequence>
<organism evidence="1 2">
    <name type="scientific">Rhizoctonia solani 123E</name>
    <dbReference type="NCBI Taxonomy" id="1423351"/>
    <lineage>
        <taxon>Eukaryota</taxon>
        <taxon>Fungi</taxon>
        <taxon>Dikarya</taxon>
        <taxon>Basidiomycota</taxon>
        <taxon>Agaricomycotina</taxon>
        <taxon>Agaricomycetes</taxon>
        <taxon>Cantharellales</taxon>
        <taxon>Ceratobasidiaceae</taxon>
        <taxon>Rhizoctonia</taxon>
    </lineage>
</organism>
<dbReference type="HOGENOM" id="CLU_111642_3_0_1"/>
<proteinExistence type="predicted"/>
<gene>
    <name evidence="1" type="ORF">V565_157650</name>
</gene>
<dbReference type="Gene3D" id="3.30.530.20">
    <property type="match status" value="1"/>
</dbReference>
<evidence type="ECO:0000313" key="2">
    <source>
        <dbReference type="Proteomes" id="UP000027456"/>
    </source>
</evidence>
<accession>A0A074RJX6</accession>
<dbReference type="InterPro" id="IPR015075">
    <property type="entry name" value="AtaL"/>
</dbReference>
<evidence type="ECO:0000313" key="1">
    <source>
        <dbReference type="EMBL" id="KEP47381.1"/>
    </source>
</evidence>
<dbReference type="Proteomes" id="UP000027456">
    <property type="component" value="Unassembled WGS sequence"/>
</dbReference>
<dbReference type="EMBL" id="AZST01000756">
    <property type="protein sequence ID" value="KEP47381.1"/>
    <property type="molecule type" value="Genomic_DNA"/>
</dbReference>
<keyword evidence="1" id="KW-0808">Transferase</keyword>
<dbReference type="InterPro" id="IPR023393">
    <property type="entry name" value="START-like_dom_sf"/>
</dbReference>
<dbReference type="GO" id="GO:0016301">
    <property type="term" value="F:kinase activity"/>
    <property type="evidence" value="ECO:0007669"/>
    <property type="project" value="UniProtKB-KW"/>
</dbReference>
<reference evidence="1 2" key="1">
    <citation type="submission" date="2013-12" db="EMBL/GenBank/DDBJ databases">
        <authorList>
            <person name="Cubeta M."/>
            <person name="Pakala S."/>
            <person name="Fedorova N."/>
            <person name="Thomas E."/>
            <person name="Dean R."/>
            <person name="Jabaji S."/>
            <person name="Neate S."/>
            <person name="Toda T."/>
            <person name="Tavantzis S."/>
            <person name="Vilgalys R."/>
            <person name="Bharathan N."/>
            <person name="Pakala S."/>
            <person name="Losada L.S."/>
            <person name="Zafar N."/>
            <person name="Nierman W."/>
        </authorList>
    </citation>
    <scope>NUCLEOTIDE SEQUENCE [LARGE SCALE GENOMIC DNA]</scope>
    <source>
        <strain evidence="1 2">123E</strain>
    </source>
</reference>
<keyword evidence="1" id="KW-0418">Kinase</keyword>
<dbReference type="Pfam" id="PF08982">
    <property type="entry name" value="AtaL"/>
    <property type="match status" value="1"/>
</dbReference>
<keyword evidence="2" id="KW-1185">Reference proteome</keyword>
<dbReference type="STRING" id="1423351.A0A074RJX6"/>
<dbReference type="SUPFAM" id="SSF55961">
    <property type="entry name" value="Bet v1-like"/>
    <property type="match status" value="1"/>
</dbReference>
<dbReference type="OrthoDB" id="2320332at2759"/>
<dbReference type="AlphaFoldDB" id="A0A074RJX6"/>
<protein>
    <submittedName>
        <fullName evidence="1">Kinase domain protein</fullName>
    </submittedName>
</protein>
<name>A0A074RJX6_9AGAM</name>